<evidence type="ECO:0000256" key="2">
    <source>
        <dbReference type="ARBA" id="ARBA00023002"/>
    </source>
</evidence>
<comment type="caution">
    <text evidence="4">The sequence shown here is derived from an EMBL/GenBank/DDBJ whole genome shotgun (WGS) entry which is preliminary data.</text>
</comment>
<comment type="similarity">
    <text evidence="1 3">Belongs to the short-chain dehydrogenases/reductases (SDR) family.</text>
</comment>
<gene>
    <name evidence="4" type="ORF">CLV46_0819</name>
</gene>
<evidence type="ECO:0000256" key="3">
    <source>
        <dbReference type="RuleBase" id="RU000363"/>
    </source>
</evidence>
<evidence type="ECO:0000313" key="5">
    <source>
        <dbReference type="Proteomes" id="UP000228758"/>
    </source>
</evidence>
<name>A0A2M9CH78_9MICO</name>
<dbReference type="PRINTS" id="PR00081">
    <property type="entry name" value="GDHRDH"/>
</dbReference>
<dbReference type="OrthoDB" id="3212478at2"/>
<reference evidence="4 5" key="1">
    <citation type="submission" date="2017-11" db="EMBL/GenBank/DDBJ databases">
        <title>Genomic Encyclopedia of Archaeal and Bacterial Type Strains, Phase II (KMG-II): From Individual Species to Whole Genera.</title>
        <authorList>
            <person name="Goeker M."/>
        </authorList>
    </citation>
    <scope>NUCLEOTIDE SEQUENCE [LARGE SCALE GENOMIC DNA]</scope>
    <source>
        <strain evidence="4 5">DSM 27393</strain>
    </source>
</reference>
<keyword evidence="5" id="KW-1185">Reference proteome</keyword>
<dbReference type="SUPFAM" id="SSF51735">
    <property type="entry name" value="NAD(P)-binding Rossmann-fold domains"/>
    <property type="match status" value="1"/>
</dbReference>
<evidence type="ECO:0000256" key="1">
    <source>
        <dbReference type="ARBA" id="ARBA00006484"/>
    </source>
</evidence>
<keyword evidence="2" id="KW-0560">Oxidoreductase</keyword>
<dbReference type="Gene3D" id="3.40.50.720">
    <property type="entry name" value="NAD(P)-binding Rossmann-like Domain"/>
    <property type="match status" value="1"/>
</dbReference>
<dbReference type="AlphaFoldDB" id="A0A2M9CH78"/>
<accession>A0A2M9CH78</accession>
<dbReference type="GO" id="GO:0016491">
    <property type="term" value="F:oxidoreductase activity"/>
    <property type="evidence" value="ECO:0007669"/>
    <property type="project" value="UniProtKB-KW"/>
</dbReference>
<dbReference type="InterPro" id="IPR036291">
    <property type="entry name" value="NAD(P)-bd_dom_sf"/>
</dbReference>
<evidence type="ECO:0000313" key="4">
    <source>
        <dbReference type="EMBL" id="PJJ71276.1"/>
    </source>
</evidence>
<dbReference type="PRINTS" id="PR00080">
    <property type="entry name" value="SDRFAMILY"/>
</dbReference>
<dbReference type="NCBIfam" id="NF006119">
    <property type="entry name" value="PRK08264.1-5"/>
    <property type="match status" value="1"/>
</dbReference>
<dbReference type="Proteomes" id="UP000228758">
    <property type="component" value="Unassembled WGS sequence"/>
</dbReference>
<protein>
    <submittedName>
        <fullName evidence="4">Short-subunit dehydrogenase</fullName>
    </submittedName>
</protein>
<organism evidence="4 5">
    <name type="scientific">Diaminobutyricimonas aerilata</name>
    <dbReference type="NCBI Taxonomy" id="1162967"/>
    <lineage>
        <taxon>Bacteria</taxon>
        <taxon>Bacillati</taxon>
        <taxon>Actinomycetota</taxon>
        <taxon>Actinomycetes</taxon>
        <taxon>Micrococcales</taxon>
        <taxon>Microbacteriaceae</taxon>
        <taxon>Diaminobutyricimonas</taxon>
    </lineage>
</organism>
<dbReference type="InterPro" id="IPR002347">
    <property type="entry name" value="SDR_fam"/>
</dbReference>
<dbReference type="EMBL" id="PGFF01000001">
    <property type="protein sequence ID" value="PJJ71276.1"/>
    <property type="molecule type" value="Genomic_DNA"/>
</dbReference>
<sequence>MTALRDSTVLITGANGGLGRSFVREALARGARKVYATARTPQEWDDARVVPLALDIDSIESVEAAAAVATDTTILINNAGVSDGGRRVLSIPVDDARRILGTNVVAQLAMTQRFAPVLADNGGGAVVNIHSALSWLGTGVYASSKAAFWSLSNALRVELREQGTHLVGAHLGYTDTPMTERLDVPKENPDDIVAAIFDGLEAGDYEVLADEASRATKAALSAPLEALYPALARV</sequence>
<dbReference type="RefSeq" id="WP_100363589.1">
    <property type="nucleotide sequence ID" value="NZ_PGFF01000001.1"/>
</dbReference>
<proteinExistence type="inferred from homology"/>
<dbReference type="Pfam" id="PF00106">
    <property type="entry name" value="adh_short"/>
    <property type="match status" value="1"/>
</dbReference>
<dbReference type="PANTHER" id="PTHR44169">
    <property type="entry name" value="NADPH-DEPENDENT 1-ACYLDIHYDROXYACETONE PHOSPHATE REDUCTASE"/>
    <property type="match status" value="1"/>
</dbReference>
<dbReference type="PANTHER" id="PTHR44169:SF6">
    <property type="entry name" value="NADPH-DEPENDENT 1-ACYLDIHYDROXYACETONE PHOSPHATE REDUCTASE"/>
    <property type="match status" value="1"/>
</dbReference>